<evidence type="ECO:0000256" key="1">
    <source>
        <dbReference type="SAM" id="Phobius"/>
    </source>
</evidence>
<name>A0ABU5ZFK0_9BACL</name>
<keyword evidence="1" id="KW-0812">Transmembrane</keyword>
<feature type="transmembrane region" description="Helical" evidence="1">
    <location>
        <begin position="179"/>
        <end position="198"/>
    </location>
</feature>
<dbReference type="EMBL" id="JAYJLD010000007">
    <property type="protein sequence ID" value="MEB3101277.1"/>
    <property type="molecule type" value="Genomic_DNA"/>
</dbReference>
<keyword evidence="1" id="KW-1133">Transmembrane helix</keyword>
<proteinExistence type="predicted"/>
<reference evidence="2" key="1">
    <citation type="submission" date="2023-12" db="EMBL/GenBank/DDBJ databases">
        <title>Fervidustalea candida gen. nov., sp. nov., a novel member of the family Paenibacillaceae isolated from a geothermal area.</title>
        <authorList>
            <person name="Li W.-J."/>
            <person name="Jiao J.-Y."/>
            <person name="Chen Y."/>
        </authorList>
    </citation>
    <scope>NUCLEOTIDE SEQUENCE</scope>
    <source>
        <strain evidence="2">SYSU GA230002</strain>
    </source>
</reference>
<comment type="caution">
    <text evidence="2">The sequence shown here is derived from an EMBL/GenBank/DDBJ whole genome shotgun (WGS) entry which is preliminary data.</text>
</comment>
<organism evidence="2 3">
    <name type="scientific">Ferviditalea candida</name>
    <dbReference type="NCBI Taxonomy" id="3108399"/>
    <lineage>
        <taxon>Bacteria</taxon>
        <taxon>Bacillati</taxon>
        <taxon>Bacillota</taxon>
        <taxon>Bacilli</taxon>
        <taxon>Bacillales</taxon>
        <taxon>Paenibacillaceae</taxon>
        <taxon>Ferviditalea</taxon>
    </lineage>
</organism>
<evidence type="ECO:0000313" key="3">
    <source>
        <dbReference type="Proteomes" id="UP001310386"/>
    </source>
</evidence>
<feature type="transmembrane region" description="Helical" evidence="1">
    <location>
        <begin position="98"/>
        <end position="118"/>
    </location>
</feature>
<protein>
    <submittedName>
        <fullName evidence="2">Zf-HC2 domain-containing protein</fullName>
    </submittedName>
</protein>
<dbReference type="Proteomes" id="UP001310386">
    <property type="component" value="Unassembled WGS sequence"/>
</dbReference>
<sequence>MKCNEVQERFGEYNDLPVHDLRRQRIDEHIRHCSDCAEEFRIWEESADLIKTGIFAAGALGESRIASNVMSRIYMDESWRIPVADRTYNISSKMRRNLTAVMAFCLTMFIFSFIYSIIQPGQPQETTQSGNELKGMFPADMIQDAHSISSKSSIFEGVPVASITAPNVLRIEPPSYPHYWMALSIFGVIFGLLTMNWLSRIKY</sequence>
<gene>
    <name evidence="2" type="ORF">VF724_06320</name>
</gene>
<keyword evidence="1" id="KW-0472">Membrane</keyword>
<accession>A0ABU5ZFK0</accession>
<dbReference type="RefSeq" id="WP_371753395.1">
    <property type="nucleotide sequence ID" value="NZ_JAYJLD010000007.1"/>
</dbReference>
<keyword evidence="3" id="KW-1185">Reference proteome</keyword>
<evidence type="ECO:0000313" key="2">
    <source>
        <dbReference type="EMBL" id="MEB3101277.1"/>
    </source>
</evidence>